<name>A0ACC2XDK3_9TREE</name>
<dbReference type="Proteomes" id="UP001234202">
    <property type="component" value="Unassembled WGS sequence"/>
</dbReference>
<proteinExistence type="predicted"/>
<reference evidence="1" key="1">
    <citation type="submission" date="2023-04" db="EMBL/GenBank/DDBJ databases">
        <title>Draft Genome sequencing of Naganishia species isolated from polar environments using Oxford Nanopore Technology.</title>
        <authorList>
            <person name="Leo P."/>
            <person name="Venkateswaran K."/>
        </authorList>
    </citation>
    <scope>NUCLEOTIDE SEQUENCE</scope>
    <source>
        <strain evidence="1">DBVPG 5303</strain>
    </source>
</reference>
<evidence type="ECO:0000313" key="2">
    <source>
        <dbReference type="Proteomes" id="UP001234202"/>
    </source>
</evidence>
<organism evidence="1 2">
    <name type="scientific">Naganishia onofrii</name>
    <dbReference type="NCBI Taxonomy" id="1851511"/>
    <lineage>
        <taxon>Eukaryota</taxon>
        <taxon>Fungi</taxon>
        <taxon>Dikarya</taxon>
        <taxon>Basidiomycota</taxon>
        <taxon>Agaricomycotina</taxon>
        <taxon>Tremellomycetes</taxon>
        <taxon>Filobasidiales</taxon>
        <taxon>Filobasidiaceae</taxon>
        <taxon>Naganishia</taxon>
    </lineage>
</organism>
<dbReference type="EMBL" id="JASBWV010000016">
    <property type="protein sequence ID" value="KAJ9122002.1"/>
    <property type="molecule type" value="Genomic_DNA"/>
</dbReference>
<sequence>MASQPPSAPVNNGTSQPPSSTPASASMPPTVPAASGGQQQQQQQPPPLPHHAQSGSITPQPLTVAQQTQQIVAERPLNVRDALSYLDQVKVQFSDQPDVYNRFLDVMKEFKGQTIDTPGVIDRVSTLFHSHPALIQGFNTFLPPGYRIECYTSTDPADVHYAREAGGLGIGQEGVMMISVTTPSGTVNQRPGGFAKAERARLQRMAEGEEHKRDEERRNQFVDVPAPTGASKDRPSTGKDDREQYPNGSTPADALHLQQQQRDIHQRDRERDLVRDHRDHARDRDIALLGGHPPSSSSTHGGGRREQDRAGAAAFADHLPAPTGVPSGPIQDPRYPPSNTGASNTSATAPPVHHNTYHAHSGPMLPAGQGAAGGQHLHGLSAGHTPHDSRSGTPASRGGPQQQPGTRIQGSAGIDPQRDPTGVSTANNPASGHFVAPNAGPGGAQSARAGSTGGASALGVDMHHPHAPPPSNVQQGPLHHAHHQQRMGLGQTQQQQQGMREHASAGMMPPGPGQQQGGLSGQIAQHQQQQQQQAQAQAQAAVNAAAAAAAGQGQGDRPPGPMVEFNHAIAFVNKIKNRFSGDPDTYKQFLEILQTYQKETKDIQEVYAQVTDLFQGAPDLLDEFSQFLPTADGSQPQQGGLFGDFFPGGPPQGNSGGGGMSGVVGGLVAGQGGLGLSHGSSGMPMSSGGAGVNEKTGKRGGAGAGAAGKGQDKEASGAAGQGAGKKRRIADKDGKGSRSKKAKAGRNETPPMEIDTTSQQAGLAGGLGSGLQAHSSVHNTALANLDEVVFFERVKKQIDDRPTYHEFLKLLNLYTNDLIDGKILVERAMLFLGEDSDLAQDFKMLLRLNRGGPATYGIPANPPTGMISLDPLGVAENLPMLERPKVDLNGQRASGPSYRKLPKSEVNLSCAGRDPMCWEVLNDEWVSHPTWASEDAVPSAAHKRNAYEEALHKTEEERHEYDYHVEANVRTIALLEPIAARLREMDPVERETFRLKPGLGGQSKSIYQRILKKIYGREQGLQVIQALHEKPAMAVPIVLSRLKQKDDEWKKAQREWNKVWREVDAKNFYKSLDHQGIVFKANDKKAISQKTMIAEVEALRKEQTQKRIASGDHSFAAQERGQYKFAIDDVECLQDSLKLVFSYLDRVTSHTAAERDRVEAFLRSFVPLFFQFTGVDFDSAFADMAVNGRDDDESEDGSETQSNADDDDTRSASGKRANRKNGASDLRTKLLRQVVEAGGSASGRVARANSATPGLDSASTVGGDDQSDVAMADVAGGIESAGMDKDVHEEHEEHDDLIAQGEKTWVDVDGPSVLAQAERVRIPRRYTFFANNQFFYMFRLLQMLYSRLKVFKDISASHRDPVGAPFQPVNPVAVKLGLSDPAAAPFLESHTNPVVHFYGHLLDQCEKLFDNEVDAATFEETIRYMYGTKAYPTFTLDKVIASFIKHVISIINDSKSQDLLELLKTDRDARATSTKQQIAYRMAAEGVLSADENMYKLDWLPTSQKLRISLLAKDDPTVDDLQTAEQKWEAYIDSYALAHPTEGLRRQVEPPFMQRTLQEEDEEEVAKQIAHTGMGVKISLGTYRMFFVDGGEDFYCRRSTAGQEAADATHGKETRDEAIKTLQELANKHAGVDVPMAA</sequence>
<gene>
    <name evidence="1" type="ORF">QFC24_004585</name>
</gene>
<keyword evidence="2" id="KW-1185">Reference proteome</keyword>
<comment type="caution">
    <text evidence="1">The sequence shown here is derived from an EMBL/GenBank/DDBJ whole genome shotgun (WGS) entry which is preliminary data.</text>
</comment>
<evidence type="ECO:0000313" key="1">
    <source>
        <dbReference type="EMBL" id="KAJ9122002.1"/>
    </source>
</evidence>
<protein>
    <submittedName>
        <fullName evidence="1">Uncharacterized protein</fullName>
    </submittedName>
</protein>
<accession>A0ACC2XDK3</accession>